<dbReference type="PANTHER" id="PTHR42873">
    <property type="entry name" value="RIBOSOMAL RNA LARGE SUBUNIT METHYLTRANSFERASE"/>
    <property type="match status" value="1"/>
</dbReference>
<dbReference type="CDD" id="cd02440">
    <property type="entry name" value="AdoMet_MTases"/>
    <property type="match status" value="1"/>
</dbReference>
<dbReference type="GO" id="GO:0005737">
    <property type="term" value="C:cytoplasm"/>
    <property type="evidence" value="ECO:0007669"/>
    <property type="project" value="UniProtKB-SubCell"/>
</dbReference>
<dbReference type="GO" id="GO:0006364">
    <property type="term" value="P:rRNA processing"/>
    <property type="evidence" value="ECO:0007669"/>
    <property type="project" value="UniProtKB-KW"/>
</dbReference>
<dbReference type="AlphaFoldDB" id="A0A1R1MK46"/>
<gene>
    <name evidence="10" type="ORF">BLW93_06460</name>
</gene>
<dbReference type="Proteomes" id="UP000187408">
    <property type="component" value="Unassembled WGS sequence"/>
</dbReference>
<dbReference type="InterPro" id="IPR041532">
    <property type="entry name" value="RlmI-like_PUA"/>
</dbReference>
<keyword evidence="2" id="KW-0963">Cytoplasm</keyword>
<dbReference type="InterPro" id="IPR036974">
    <property type="entry name" value="PUA_sf"/>
</dbReference>
<dbReference type="InterPro" id="IPR015947">
    <property type="entry name" value="PUA-like_sf"/>
</dbReference>
<dbReference type="Gene3D" id="3.30.750.80">
    <property type="entry name" value="RNA methyltransferase domain (HRMD) like"/>
    <property type="match status" value="1"/>
</dbReference>
<keyword evidence="11" id="KW-1185">Reference proteome</keyword>
<evidence type="ECO:0000256" key="5">
    <source>
        <dbReference type="ARBA" id="ARBA00022679"/>
    </source>
</evidence>
<protein>
    <submittedName>
        <fullName evidence="10">rRNA large subunit methyltransferase I</fullName>
    </submittedName>
</protein>
<comment type="caution">
    <text evidence="10">The sequence shown here is derived from an EMBL/GenBank/DDBJ whole genome shotgun (WGS) entry which is preliminary data.</text>
</comment>
<dbReference type="SUPFAM" id="SSF88697">
    <property type="entry name" value="PUA domain-like"/>
    <property type="match status" value="1"/>
</dbReference>
<accession>A0A1R1MK46</accession>
<dbReference type="OrthoDB" id="9805492at2"/>
<evidence type="ECO:0000256" key="2">
    <source>
        <dbReference type="ARBA" id="ARBA00022490"/>
    </source>
</evidence>
<evidence type="ECO:0000256" key="7">
    <source>
        <dbReference type="ARBA" id="ARBA00022884"/>
    </source>
</evidence>
<feature type="domain" description="PUA" evidence="9">
    <location>
        <begin position="2"/>
        <end position="87"/>
    </location>
</feature>
<dbReference type="Pfam" id="PF17785">
    <property type="entry name" value="PUA_3"/>
    <property type="match status" value="1"/>
</dbReference>
<keyword evidence="4 10" id="KW-0489">Methyltransferase</keyword>
<evidence type="ECO:0000313" key="10">
    <source>
        <dbReference type="EMBL" id="OMH40188.1"/>
    </source>
</evidence>
<reference evidence="10 11" key="1">
    <citation type="submission" date="2016-10" db="EMBL/GenBank/DDBJ databases">
        <title>Genome sequence of a sulfur-reducing bacterium Desulfurobacterium indicum K6013.</title>
        <authorList>
            <person name="Cao J."/>
            <person name="Shao Z."/>
            <person name="Alain K."/>
            <person name="Jebbar M."/>
        </authorList>
    </citation>
    <scope>NUCLEOTIDE SEQUENCE [LARGE SCALE GENOMIC DNA]</scope>
    <source>
        <strain evidence="10 11">K6013</strain>
    </source>
</reference>
<dbReference type="PROSITE" id="PS50890">
    <property type="entry name" value="PUA"/>
    <property type="match status" value="1"/>
</dbReference>
<keyword evidence="7" id="KW-0694">RNA-binding</keyword>
<dbReference type="EMBL" id="MOEN01000024">
    <property type="protein sequence ID" value="OMH40188.1"/>
    <property type="molecule type" value="Genomic_DNA"/>
</dbReference>
<dbReference type="Gene3D" id="2.30.130.10">
    <property type="entry name" value="PUA domain"/>
    <property type="match status" value="1"/>
</dbReference>
<dbReference type="PANTHER" id="PTHR42873:SF1">
    <property type="entry name" value="S-ADENOSYLMETHIONINE-DEPENDENT METHYLTRANSFERASE DOMAIN-CONTAINING PROTEIN"/>
    <property type="match status" value="1"/>
</dbReference>
<keyword evidence="3" id="KW-0698">rRNA processing</keyword>
<dbReference type="GO" id="GO:0008168">
    <property type="term" value="F:methyltransferase activity"/>
    <property type="evidence" value="ECO:0007669"/>
    <property type="project" value="UniProtKB-KW"/>
</dbReference>
<dbReference type="GO" id="GO:0032259">
    <property type="term" value="P:methylation"/>
    <property type="evidence" value="ECO:0007669"/>
    <property type="project" value="UniProtKB-KW"/>
</dbReference>
<dbReference type="Pfam" id="PF10672">
    <property type="entry name" value="Methyltrans_SAM"/>
    <property type="match status" value="1"/>
</dbReference>
<evidence type="ECO:0000313" key="11">
    <source>
        <dbReference type="Proteomes" id="UP000187408"/>
    </source>
</evidence>
<proteinExistence type="inferred from homology"/>
<dbReference type="GO" id="GO:0003723">
    <property type="term" value="F:RNA binding"/>
    <property type="evidence" value="ECO:0007669"/>
    <property type="project" value="UniProtKB-KW"/>
</dbReference>
<dbReference type="CDD" id="cd21153">
    <property type="entry name" value="PUA_RlmI"/>
    <property type="match status" value="1"/>
</dbReference>
<evidence type="ECO:0000256" key="1">
    <source>
        <dbReference type="ARBA" id="ARBA00004496"/>
    </source>
</evidence>
<dbReference type="SUPFAM" id="SSF53335">
    <property type="entry name" value="S-adenosyl-L-methionine-dependent methyltransferases"/>
    <property type="match status" value="1"/>
</dbReference>
<evidence type="ECO:0000256" key="3">
    <source>
        <dbReference type="ARBA" id="ARBA00022552"/>
    </source>
</evidence>
<dbReference type="InterPro" id="IPR002478">
    <property type="entry name" value="PUA"/>
</dbReference>
<comment type="similarity">
    <text evidence="8">Belongs to the methyltransferase superfamily. RlmI family.</text>
</comment>
<sequence length="402" mass="45897">MLQVSIKRGREKRVKGFHPWIYKKDILSYSRRPKPGEICIVRDYKGAFLAKGYINPDSYIAIRVLTYRKDEEIDFEFFVRRVKEAFAYRKKLLSGIMETTAFRLIHSEADYLPGLIVDNYDGYLVAQFTTLGMEILKPLVIKALVEVVKPKGIYEKSTVQTRELEGLLLCEQTLYGTVPEKVTVLENGIKFNVQIIGGQKTGYFLDQRENKLLFAREFVDEGDRVLDAFCHLGGFGIHAAVIGKADSVVAVDSSELALELARENAEINDVAEKFTFVKGDCFKILKKMQKNGEMFDSIVIDPPAFAKSRTVVEQAKRGYKELFLRGLKMLKPGGKIVVCSCSHHITPPILEEILLSAALDTRTPLRILYTTYQAKDHPFVLQIPESRYLKCIFARRFEWEVK</sequence>
<keyword evidence="6" id="KW-0949">S-adenosyl-L-methionine</keyword>
<organism evidence="10 11">
    <name type="scientific">Desulfurobacterium indicum</name>
    <dbReference type="NCBI Taxonomy" id="1914305"/>
    <lineage>
        <taxon>Bacteria</taxon>
        <taxon>Pseudomonadati</taxon>
        <taxon>Aquificota</taxon>
        <taxon>Aquificia</taxon>
        <taxon>Desulfurobacteriales</taxon>
        <taxon>Desulfurobacteriaceae</taxon>
        <taxon>Desulfurobacterium</taxon>
    </lineage>
</organism>
<evidence type="ECO:0000256" key="8">
    <source>
        <dbReference type="ARBA" id="ARBA00038091"/>
    </source>
</evidence>
<dbReference type="Gene3D" id="3.40.50.150">
    <property type="entry name" value="Vaccinia Virus protein VP39"/>
    <property type="match status" value="1"/>
</dbReference>
<dbReference type="RefSeq" id="WP_076713282.1">
    <property type="nucleotide sequence ID" value="NZ_MOEN01000024.1"/>
</dbReference>
<dbReference type="InterPro" id="IPR029063">
    <property type="entry name" value="SAM-dependent_MTases_sf"/>
</dbReference>
<evidence type="ECO:0000256" key="4">
    <source>
        <dbReference type="ARBA" id="ARBA00022603"/>
    </source>
</evidence>
<name>A0A1R1MK46_9BACT</name>
<dbReference type="STRING" id="1914305.BLW93_06460"/>
<keyword evidence="5 10" id="KW-0808">Transferase</keyword>
<evidence type="ECO:0000256" key="6">
    <source>
        <dbReference type="ARBA" id="ARBA00022691"/>
    </source>
</evidence>
<dbReference type="CDD" id="cd11572">
    <property type="entry name" value="RlmI_M_like"/>
    <property type="match status" value="1"/>
</dbReference>
<evidence type="ECO:0000259" key="9">
    <source>
        <dbReference type="SMART" id="SM00359"/>
    </source>
</evidence>
<comment type="subcellular location">
    <subcellularLocation>
        <location evidence="1">Cytoplasm</location>
    </subcellularLocation>
</comment>
<dbReference type="InterPro" id="IPR019614">
    <property type="entry name" value="SAM-dep_methyl-trfase"/>
</dbReference>
<dbReference type="SMART" id="SM00359">
    <property type="entry name" value="PUA"/>
    <property type="match status" value="1"/>
</dbReference>